<accession>A0A1F5MFP5</accession>
<evidence type="ECO:0000313" key="1">
    <source>
        <dbReference type="EMBL" id="OGE64169.1"/>
    </source>
</evidence>
<organism evidence="1 2">
    <name type="scientific">Candidatus Daviesbacteria bacterium RIFCSPLOWO2_02_FULL_36_8</name>
    <dbReference type="NCBI Taxonomy" id="1797793"/>
    <lineage>
        <taxon>Bacteria</taxon>
        <taxon>Candidatus Daviesiibacteriota</taxon>
    </lineage>
</organism>
<proteinExistence type="predicted"/>
<comment type="caution">
    <text evidence="1">The sequence shown here is derived from an EMBL/GenBank/DDBJ whole genome shotgun (WGS) entry which is preliminary data.</text>
</comment>
<name>A0A1F5MFP5_9BACT</name>
<reference evidence="1 2" key="1">
    <citation type="journal article" date="2016" name="Nat. Commun.">
        <title>Thousands of microbial genomes shed light on interconnected biogeochemical processes in an aquifer system.</title>
        <authorList>
            <person name="Anantharaman K."/>
            <person name="Brown C.T."/>
            <person name="Hug L.A."/>
            <person name="Sharon I."/>
            <person name="Castelle C.J."/>
            <person name="Probst A.J."/>
            <person name="Thomas B.C."/>
            <person name="Singh A."/>
            <person name="Wilkins M.J."/>
            <person name="Karaoz U."/>
            <person name="Brodie E.L."/>
            <person name="Williams K.H."/>
            <person name="Hubbard S.S."/>
            <person name="Banfield J.F."/>
        </authorList>
    </citation>
    <scope>NUCLEOTIDE SEQUENCE [LARGE SCALE GENOMIC DNA]</scope>
</reference>
<dbReference type="Proteomes" id="UP000183317">
    <property type="component" value="Unassembled WGS sequence"/>
</dbReference>
<gene>
    <name evidence="1" type="ORF">A3J13_02730</name>
</gene>
<protein>
    <submittedName>
        <fullName evidence="1">Uncharacterized protein</fullName>
    </submittedName>
</protein>
<dbReference type="EMBL" id="MFDU01000034">
    <property type="protein sequence ID" value="OGE64169.1"/>
    <property type="molecule type" value="Genomic_DNA"/>
</dbReference>
<sequence length="418" mass="46980">MLPRILIGIVLLIVGVMTFGFFTKDEQSSPSDKFPQKEAPFGLAKFFPSQDYFSDTANMPSCGEKKELLTYSHLNMDDFDNITPLGLLSPTAHTLPTPHLYFNIRKTIPGNDFSTPIKTDLIAPADIKITSIKWTEAKNKPEWNDGALVFGVCKEFKAYFDHVGSFSEKIMKAYESNPIKTCTDYSLSYPDPIGKVDYHLCQIKVDIDIKAGEKIGTAGGGEGQRVLDVGAFDLRIPPHKFAKLERWPDRQHMQYVVCALDYFPSSISQQMKEKLGGPSCGDVVQDIPGSAMGVWVTPDTDYIEHEPPYLALAHENVEPKYLVFSMGESAQKAGLPIGKYTFLPKNDDLVNRHFKDITSDGKVYCFETEDRYQSWKEPVPTRIIIDMPTPEKLRIQKLDSASCGSGPWQMSNFAEFKR</sequence>
<evidence type="ECO:0000313" key="2">
    <source>
        <dbReference type="Proteomes" id="UP000183317"/>
    </source>
</evidence>
<dbReference type="AlphaFoldDB" id="A0A1F5MFP5"/>